<evidence type="ECO:0000313" key="3">
    <source>
        <dbReference type="EMBL" id="MFC4603423.1"/>
    </source>
</evidence>
<accession>A0ABV9FNK3</accession>
<dbReference type="RefSeq" id="WP_378415404.1">
    <property type="nucleotide sequence ID" value="NZ_JBHSFO010000003.1"/>
</dbReference>
<dbReference type="InterPro" id="IPR012349">
    <property type="entry name" value="Split_barrel_FMN-bd"/>
</dbReference>
<evidence type="ECO:0000256" key="1">
    <source>
        <dbReference type="ARBA" id="ARBA00008710"/>
    </source>
</evidence>
<reference evidence="4" key="1">
    <citation type="journal article" date="2019" name="Int. J. Syst. Evol. Microbiol.">
        <title>The Global Catalogue of Microorganisms (GCM) 10K type strain sequencing project: providing services to taxonomists for standard genome sequencing and annotation.</title>
        <authorList>
            <consortium name="The Broad Institute Genomics Platform"/>
            <consortium name="The Broad Institute Genome Sequencing Center for Infectious Disease"/>
            <person name="Wu L."/>
            <person name="Ma J."/>
        </authorList>
    </citation>
    <scope>NUCLEOTIDE SEQUENCE [LARGE SCALE GENOMIC DNA]</scope>
    <source>
        <strain evidence="4">CCUG 54520</strain>
    </source>
</reference>
<gene>
    <name evidence="3" type="ORF">ACFO6S_06980</name>
</gene>
<comment type="catalytic activity">
    <reaction evidence="2">
        <text>oxidized coenzyme F420-(gamma-L-Glu)(n) + a quinol + H(+) = reduced coenzyme F420-(gamma-L-Glu)(n) + a quinone</text>
        <dbReference type="Rhea" id="RHEA:39663"/>
        <dbReference type="Rhea" id="RHEA-COMP:12939"/>
        <dbReference type="Rhea" id="RHEA-COMP:14378"/>
        <dbReference type="ChEBI" id="CHEBI:15378"/>
        <dbReference type="ChEBI" id="CHEBI:24646"/>
        <dbReference type="ChEBI" id="CHEBI:132124"/>
        <dbReference type="ChEBI" id="CHEBI:133980"/>
        <dbReference type="ChEBI" id="CHEBI:139511"/>
    </reaction>
</comment>
<dbReference type="Proteomes" id="UP001595914">
    <property type="component" value="Unassembled WGS sequence"/>
</dbReference>
<dbReference type="PANTHER" id="PTHR39428:SF1">
    <property type="entry name" value="F420H(2)-DEPENDENT QUINONE REDUCTASE RV1261C"/>
    <property type="match status" value="1"/>
</dbReference>
<protein>
    <submittedName>
        <fullName evidence="3">Nitroreductase/quinone reductase family protein</fullName>
    </submittedName>
</protein>
<comment type="similarity">
    <text evidence="1">Belongs to the F420H(2)-dependent quinone reductase family.</text>
</comment>
<comment type="caution">
    <text evidence="3">The sequence shown here is derived from an EMBL/GenBank/DDBJ whole genome shotgun (WGS) entry which is preliminary data.</text>
</comment>
<evidence type="ECO:0000256" key="2">
    <source>
        <dbReference type="ARBA" id="ARBA00049106"/>
    </source>
</evidence>
<dbReference type="EMBL" id="JBHSFO010000003">
    <property type="protein sequence ID" value="MFC4603423.1"/>
    <property type="molecule type" value="Genomic_DNA"/>
</dbReference>
<keyword evidence="4" id="KW-1185">Reference proteome</keyword>
<evidence type="ECO:0000313" key="4">
    <source>
        <dbReference type="Proteomes" id="UP001595914"/>
    </source>
</evidence>
<dbReference type="Gene3D" id="2.30.110.10">
    <property type="entry name" value="Electron Transport, Fmn-binding Protein, Chain A"/>
    <property type="match status" value="1"/>
</dbReference>
<proteinExistence type="inferred from homology"/>
<dbReference type="Pfam" id="PF04075">
    <property type="entry name" value="F420H2_quin_red"/>
    <property type="match status" value="1"/>
</dbReference>
<name>A0ABV9FNK3_9NOCA</name>
<dbReference type="NCBIfam" id="TIGR00026">
    <property type="entry name" value="hi_GC_TIGR00026"/>
    <property type="match status" value="1"/>
</dbReference>
<dbReference type="InterPro" id="IPR004378">
    <property type="entry name" value="F420H2_quin_Rdtase"/>
</dbReference>
<dbReference type="PANTHER" id="PTHR39428">
    <property type="entry name" value="F420H(2)-DEPENDENT QUINONE REDUCTASE RV1261C"/>
    <property type="match status" value="1"/>
</dbReference>
<organism evidence="3 4">
    <name type="scientific">Rhodococcus kronopolitis</name>
    <dbReference type="NCBI Taxonomy" id="1460226"/>
    <lineage>
        <taxon>Bacteria</taxon>
        <taxon>Bacillati</taxon>
        <taxon>Actinomycetota</taxon>
        <taxon>Actinomycetes</taxon>
        <taxon>Mycobacteriales</taxon>
        <taxon>Nocardiaceae</taxon>
        <taxon>Rhodococcus</taxon>
    </lineage>
</organism>
<sequence length="147" mass="16201">MLKTVLAFRNRASVAGYRMSAGRLGGRAAGLPVLLLTVPGRRTRVPRTTPVCYLERGDAYVVVGSAYGSKTDPDWIRNLAATEFARIRIRGQEWEVSARIATGAERDRLWRRTIVPAAPAIAKHEARSGRMFPVAVLTRPSRADGRD</sequence>